<sequence length="62" mass="7421">EDNNSWIHLKKPKTVPYTEITEMIELCWARAMRRITRGRCLRQQIRVLQDPQLSSRLQITTP</sequence>
<proteinExistence type="predicted"/>
<feature type="non-terminal residue" evidence="1">
    <location>
        <position position="1"/>
    </location>
</feature>
<protein>
    <submittedName>
        <fullName evidence="1">Uncharacterized protein</fullName>
    </submittedName>
</protein>
<dbReference type="EMBL" id="HACG01008266">
    <property type="protein sequence ID" value="CEK55131.1"/>
    <property type="molecule type" value="Transcribed_RNA"/>
</dbReference>
<organism evidence="1">
    <name type="scientific">Arion vulgaris</name>
    <dbReference type="NCBI Taxonomy" id="1028688"/>
    <lineage>
        <taxon>Eukaryota</taxon>
        <taxon>Metazoa</taxon>
        <taxon>Spiralia</taxon>
        <taxon>Lophotrochozoa</taxon>
        <taxon>Mollusca</taxon>
        <taxon>Gastropoda</taxon>
        <taxon>Heterobranchia</taxon>
        <taxon>Euthyneura</taxon>
        <taxon>Panpulmonata</taxon>
        <taxon>Eupulmonata</taxon>
        <taxon>Stylommatophora</taxon>
        <taxon>Helicina</taxon>
        <taxon>Arionoidea</taxon>
        <taxon>Arionidae</taxon>
        <taxon>Arion</taxon>
    </lineage>
</organism>
<dbReference type="AlphaFoldDB" id="A0A0B6YH61"/>
<evidence type="ECO:0000313" key="1">
    <source>
        <dbReference type="EMBL" id="CEK55131.1"/>
    </source>
</evidence>
<name>A0A0B6YH61_9EUPU</name>
<reference evidence="1" key="1">
    <citation type="submission" date="2014-12" db="EMBL/GenBank/DDBJ databases">
        <title>Insight into the proteome of Arion vulgaris.</title>
        <authorList>
            <person name="Aradska J."/>
            <person name="Bulat T."/>
            <person name="Smidak R."/>
            <person name="Sarate P."/>
            <person name="Gangsoo J."/>
            <person name="Sialana F."/>
            <person name="Bilban M."/>
            <person name="Lubec G."/>
        </authorList>
    </citation>
    <scope>NUCLEOTIDE SEQUENCE</scope>
    <source>
        <tissue evidence="1">Skin</tissue>
    </source>
</reference>
<gene>
    <name evidence="1" type="primary">ORF24447</name>
</gene>
<accession>A0A0B6YH61</accession>